<dbReference type="OrthoDB" id="2056425at2"/>
<sequence>MINLIKKRCGISENVKIYDNDIEMYIKDCIQDMISSGVSKTIAESEEDAAVLTAITLYVSAYLGIDRTDTEKYLDLYRKKVFRLTLEGDKIVEQ</sequence>
<dbReference type="InterPro" id="IPR056951">
    <property type="entry name" value="Phage_connect_2"/>
</dbReference>
<accession>A0A174CNW0</accession>
<reference evidence="1 2" key="1">
    <citation type="submission" date="2015-09" db="EMBL/GenBank/DDBJ databases">
        <authorList>
            <consortium name="Pathogen Informatics"/>
        </authorList>
    </citation>
    <scope>NUCLEOTIDE SEQUENCE [LARGE SCALE GENOMIC DNA]</scope>
    <source>
        <strain evidence="1 2">2789STDY5834876</strain>
    </source>
</reference>
<dbReference type="STRING" id="39482.ERS852491_01388"/>
<name>A0A174CNW0_9FIRM</name>
<gene>
    <name evidence="1" type="ORF">ERS852491_01388</name>
</gene>
<dbReference type="AlphaFoldDB" id="A0A174CNW0"/>
<dbReference type="RefSeq" id="WP_055152194.1">
    <property type="nucleotide sequence ID" value="NZ_CYZU01000009.1"/>
</dbReference>
<evidence type="ECO:0000313" key="1">
    <source>
        <dbReference type="EMBL" id="CUO13435.1"/>
    </source>
</evidence>
<evidence type="ECO:0008006" key="3">
    <source>
        <dbReference type="Google" id="ProtNLM"/>
    </source>
</evidence>
<proteinExistence type="predicted"/>
<organism evidence="1 2">
    <name type="scientific">Faecalicatena contorta</name>
    <dbReference type="NCBI Taxonomy" id="39482"/>
    <lineage>
        <taxon>Bacteria</taxon>
        <taxon>Bacillati</taxon>
        <taxon>Bacillota</taxon>
        <taxon>Clostridia</taxon>
        <taxon>Lachnospirales</taxon>
        <taxon>Lachnospiraceae</taxon>
        <taxon>Faecalicatena</taxon>
    </lineage>
</organism>
<dbReference type="EMBL" id="CYZU01000009">
    <property type="protein sequence ID" value="CUO13435.1"/>
    <property type="molecule type" value="Genomic_DNA"/>
</dbReference>
<protein>
    <recommendedName>
        <fullName evidence="3">Phage gp6-like head-tail connector protein</fullName>
    </recommendedName>
</protein>
<dbReference type="Proteomes" id="UP000095544">
    <property type="component" value="Unassembled WGS sequence"/>
</dbReference>
<dbReference type="Pfam" id="PF24829">
    <property type="entry name" value="Phage_connect_2"/>
    <property type="match status" value="1"/>
</dbReference>
<evidence type="ECO:0000313" key="2">
    <source>
        <dbReference type="Proteomes" id="UP000095544"/>
    </source>
</evidence>